<keyword evidence="2" id="KW-0732">Signal</keyword>
<organism evidence="3 4">
    <name type="scientific">Prevotella herbatica</name>
    <dbReference type="NCBI Taxonomy" id="2801997"/>
    <lineage>
        <taxon>Bacteria</taxon>
        <taxon>Pseudomonadati</taxon>
        <taxon>Bacteroidota</taxon>
        <taxon>Bacteroidia</taxon>
        <taxon>Bacteroidales</taxon>
        <taxon>Prevotellaceae</taxon>
        <taxon>Prevotella</taxon>
    </lineage>
</organism>
<name>A0ABM7P1C7_9BACT</name>
<keyword evidence="4" id="KW-1185">Reference proteome</keyword>
<feature type="signal peptide" evidence="2">
    <location>
        <begin position="1"/>
        <end position="21"/>
    </location>
</feature>
<feature type="region of interest" description="Disordered" evidence="1">
    <location>
        <begin position="145"/>
        <end position="185"/>
    </location>
</feature>
<feature type="chain" id="PRO_5045240061" evidence="2">
    <location>
        <begin position="22"/>
        <end position="185"/>
    </location>
</feature>
<dbReference type="RefSeq" id="WP_207154145.1">
    <property type="nucleotide sequence ID" value="NZ_AP024484.1"/>
</dbReference>
<feature type="compositionally biased region" description="Gly residues" evidence="1">
    <location>
        <begin position="174"/>
        <end position="185"/>
    </location>
</feature>
<gene>
    <name evidence="3" type="ORF">prwr041_24610</name>
</gene>
<dbReference type="EMBL" id="AP024484">
    <property type="protein sequence ID" value="BCS86568.1"/>
    <property type="molecule type" value="Genomic_DNA"/>
</dbReference>
<dbReference type="Proteomes" id="UP001319045">
    <property type="component" value="Chromosome"/>
</dbReference>
<reference evidence="3 4" key="1">
    <citation type="journal article" date="2022" name="Int. J. Syst. Evol. Microbiol.">
        <title>Prevotella herbatica sp. nov., a plant polysaccharide-decomposing anaerobic bacterium isolated from a methanogenic reactor.</title>
        <authorList>
            <person name="Uek A."/>
            <person name="Tonouchi A."/>
            <person name="Kaku N."/>
            <person name="Ueki K."/>
        </authorList>
    </citation>
    <scope>NUCLEOTIDE SEQUENCE [LARGE SCALE GENOMIC DNA]</scope>
    <source>
        <strain evidence="3 4">WR041</strain>
    </source>
</reference>
<accession>A0ABM7P1C7</accession>
<proteinExistence type="predicted"/>
<evidence type="ECO:0000313" key="3">
    <source>
        <dbReference type="EMBL" id="BCS86568.1"/>
    </source>
</evidence>
<evidence type="ECO:0000313" key="4">
    <source>
        <dbReference type="Proteomes" id="UP001319045"/>
    </source>
</evidence>
<evidence type="ECO:0000256" key="1">
    <source>
        <dbReference type="SAM" id="MobiDB-lite"/>
    </source>
</evidence>
<protein>
    <submittedName>
        <fullName evidence="3">Uncharacterized protein</fullName>
    </submittedName>
</protein>
<evidence type="ECO:0000256" key="2">
    <source>
        <dbReference type="SAM" id="SignalP"/>
    </source>
</evidence>
<sequence>MRLRKLIIAALASVAMQPVFAGNISKVYMYGFGASFNDSTVYFTDIQEVDSAWVGKQGFLYSRDNYSYQLRDYLEKLHMEHATCVTTWSKDRKDLEKKLLYMKKKYSFTNTKKKSKFHYLIKDLSINEFQFKGIYPDDETAKKIEKNATEAKKNNKKRERMAPKGERPNHRKGGMMGGQGNGPMN</sequence>